<dbReference type="Pfam" id="PF00080">
    <property type="entry name" value="Sod_Cu"/>
    <property type="match status" value="1"/>
</dbReference>
<dbReference type="OrthoDB" id="9792957at2"/>
<dbReference type="KEGG" id="abae:CL176_10440"/>
<dbReference type="SUPFAM" id="SSF49329">
    <property type="entry name" value="Cu,Zn superoxide dismutase-like"/>
    <property type="match status" value="1"/>
</dbReference>
<reference evidence="4 5" key="1">
    <citation type="submission" date="2017-09" db="EMBL/GenBank/DDBJ databases">
        <title>Complete genome sequence of Oxytococcus suis strain ZY16052.</title>
        <authorList>
            <person name="Li F."/>
        </authorList>
    </citation>
    <scope>NUCLEOTIDE SEQUENCE [LARGE SCALE GENOMIC DNA]</scope>
    <source>
        <strain evidence="4 5">ZY16052</strain>
    </source>
</reference>
<protein>
    <submittedName>
        <fullName evidence="4">Superoxide dismutase</fullName>
    </submittedName>
</protein>
<feature type="region of interest" description="Disordered" evidence="2">
    <location>
        <begin position="58"/>
        <end position="84"/>
    </location>
</feature>
<dbReference type="EMBL" id="CP023434">
    <property type="protein sequence ID" value="AXY26375.1"/>
    <property type="molecule type" value="Genomic_DNA"/>
</dbReference>
<sequence>MGEEIIVTMLDVKGEEHGTATFVETETGVKMTYAFYNLPEGEFAMHIHETGLASPEKEFTDADSHWNPTGVEHGHKSETGPHLGDLPNIFVDADGKSTGEVEIKQATFVEDPAAGRYSLANDGQGTALIVHVGPDDYHSQPTGAAGDRQLGGVIVPKQ</sequence>
<dbReference type="InterPro" id="IPR024134">
    <property type="entry name" value="SOD_Cu/Zn_/chaperone"/>
</dbReference>
<evidence type="ECO:0000259" key="3">
    <source>
        <dbReference type="Pfam" id="PF00080"/>
    </source>
</evidence>
<dbReference type="InterPro" id="IPR001424">
    <property type="entry name" value="SOD_Cu_Zn_dom"/>
</dbReference>
<evidence type="ECO:0000256" key="2">
    <source>
        <dbReference type="SAM" id="MobiDB-lite"/>
    </source>
</evidence>
<evidence type="ECO:0000313" key="4">
    <source>
        <dbReference type="EMBL" id="AXY26375.1"/>
    </source>
</evidence>
<comment type="similarity">
    <text evidence="1">Belongs to the Cu-Zn superoxide dismutase family.</text>
</comment>
<gene>
    <name evidence="4" type="ORF">CL176_10440</name>
</gene>
<evidence type="ECO:0000256" key="1">
    <source>
        <dbReference type="ARBA" id="ARBA00010457"/>
    </source>
</evidence>
<dbReference type="Gene3D" id="2.60.40.200">
    <property type="entry name" value="Superoxide dismutase, copper/zinc binding domain"/>
    <property type="match status" value="1"/>
</dbReference>
<dbReference type="PANTHER" id="PTHR10003">
    <property type="entry name" value="SUPEROXIDE DISMUTASE CU-ZN -RELATED"/>
    <property type="match status" value="1"/>
</dbReference>
<keyword evidence="5" id="KW-1185">Reference proteome</keyword>
<accession>A0A347WMR8</accession>
<organism evidence="4 5">
    <name type="scientific">Suicoccus acidiformans</name>
    <dbReference type="NCBI Taxonomy" id="2036206"/>
    <lineage>
        <taxon>Bacteria</taxon>
        <taxon>Bacillati</taxon>
        <taxon>Bacillota</taxon>
        <taxon>Bacilli</taxon>
        <taxon>Lactobacillales</taxon>
        <taxon>Aerococcaceae</taxon>
        <taxon>Suicoccus</taxon>
    </lineage>
</organism>
<name>A0A347WMR8_9LACT</name>
<dbReference type="AlphaFoldDB" id="A0A347WMR8"/>
<dbReference type="InterPro" id="IPR036423">
    <property type="entry name" value="SOD-like_Cu/Zn_dom_sf"/>
</dbReference>
<feature type="domain" description="Superoxide dismutase copper/zinc binding" evidence="3">
    <location>
        <begin position="17"/>
        <end position="154"/>
    </location>
</feature>
<dbReference type="RefSeq" id="WP_118991234.1">
    <property type="nucleotide sequence ID" value="NZ_CP023434.1"/>
</dbReference>
<proteinExistence type="inferred from homology"/>
<dbReference type="Proteomes" id="UP000263232">
    <property type="component" value="Chromosome"/>
</dbReference>
<dbReference type="GO" id="GO:0005507">
    <property type="term" value="F:copper ion binding"/>
    <property type="evidence" value="ECO:0007669"/>
    <property type="project" value="InterPro"/>
</dbReference>
<dbReference type="GO" id="GO:0006801">
    <property type="term" value="P:superoxide metabolic process"/>
    <property type="evidence" value="ECO:0007669"/>
    <property type="project" value="InterPro"/>
</dbReference>
<evidence type="ECO:0000313" key="5">
    <source>
        <dbReference type="Proteomes" id="UP000263232"/>
    </source>
</evidence>